<keyword evidence="4" id="KW-1185">Reference proteome</keyword>
<feature type="transmembrane region" description="Helical" evidence="2">
    <location>
        <begin position="122"/>
        <end position="149"/>
    </location>
</feature>
<keyword evidence="2" id="KW-1133">Transmembrane helix</keyword>
<feature type="domain" description="Ephrin RBD" evidence="3">
    <location>
        <begin position="152"/>
        <end position="165"/>
    </location>
</feature>
<dbReference type="WBParaSite" id="PSAMB.scaffold7901size6914.g30685.t1">
    <property type="protein sequence ID" value="PSAMB.scaffold7901size6914.g30685.t1"/>
    <property type="gene ID" value="PSAMB.scaffold7901size6914.g30685"/>
</dbReference>
<dbReference type="InterPro" id="IPR001799">
    <property type="entry name" value="Ephrin_RBD"/>
</dbReference>
<dbReference type="AlphaFoldDB" id="A0A914XFP7"/>
<name>A0A914XFP7_9BILA</name>
<dbReference type="PROSITE" id="PS51551">
    <property type="entry name" value="EPHRIN_RBD_2"/>
    <property type="match status" value="1"/>
</dbReference>
<keyword evidence="2" id="KW-0472">Membrane</keyword>
<accession>A0A914XFP7</accession>
<protein>
    <submittedName>
        <fullName evidence="5">Ephrin RBD domain-containing protein</fullName>
    </submittedName>
</protein>
<keyword evidence="2" id="KW-0812">Transmembrane</keyword>
<dbReference type="Gene3D" id="3.30.420.10">
    <property type="entry name" value="Ribonuclease H-like superfamily/Ribonuclease H"/>
    <property type="match status" value="1"/>
</dbReference>
<dbReference type="GO" id="GO:0016020">
    <property type="term" value="C:membrane"/>
    <property type="evidence" value="ECO:0007669"/>
    <property type="project" value="InterPro"/>
</dbReference>
<dbReference type="InterPro" id="IPR052338">
    <property type="entry name" value="Transposase_5"/>
</dbReference>
<proteinExistence type="inferred from homology"/>
<evidence type="ECO:0000313" key="4">
    <source>
        <dbReference type="Proteomes" id="UP000887566"/>
    </source>
</evidence>
<evidence type="ECO:0000256" key="1">
    <source>
        <dbReference type="PROSITE-ProRule" id="PRU00884"/>
    </source>
</evidence>
<dbReference type="PANTHER" id="PTHR23022:SF134">
    <property type="entry name" value="TRANSPOSABLE ELEMENT TC1 TRANSPOSASE"/>
    <property type="match status" value="1"/>
</dbReference>
<evidence type="ECO:0000313" key="5">
    <source>
        <dbReference type="WBParaSite" id="PSAMB.scaffold7901size6914.g30685.t1"/>
    </source>
</evidence>
<dbReference type="Proteomes" id="UP000887566">
    <property type="component" value="Unplaced"/>
</dbReference>
<dbReference type="InterPro" id="IPR036397">
    <property type="entry name" value="RNaseH_sf"/>
</dbReference>
<evidence type="ECO:0000259" key="3">
    <source>
        <dbReference type="PROSITE" id="PS51551"/>
    </source>
</evidence>
<comment type="similarity">
    <text evidence="1">Belongs to the ephrin family.</text>
</comment>
<reference evidence="5" key="1">
    <citation type="submission" date="2022-11" db="UniProtKB">
        <authorList>
            <consortium name="WormBaseParasite"/>
        </authorList>
    </citation>
    <scope>IDENTIFICATION</scope>
</reference>
<sequence length="165" mass="19079">MHILRCAGLFASRLAKKSLISIKNRKARLAFARAYQTWTSADWAKVLFSDESKFNLFLSDGIQYVRQSVGTRFAARYQVPTVKHGGGSVMVWDLQDFSFQYFYSLLPLRKPRYRGRVAKRRYIIKMASSWTIVLVAVFFCTLANCFSLIDARQLPDLYWNSSNPL</sequence>
<dbReference type="GO" id="GO:0003676">
    <property type="term" value="F:nucleic acid binding"/>
    <property type="evidence" value="ECO:0007669"/>
    <property type="project" value="InterPro"/>
</dbReference>
<comment type="caution">
    <text evidence="1">Lacks conserved residue(s) required for the propagation of feature annotation.</text>
</comment>
<dbReference type="PANTHER" id="PTHR23022">
    <property type="entry name" value="TRANSPOSABLE ELEMENT-RELATED"/>
    <property type="match status" value="1"/>
</dbReference>
<evidence type="ECO:0000256" key="2">
    <source>
        <dbReference type="SAM" id="Phobius"/>
    </source>
</evidence>
<organism evidence="4 5">
    <name type="scientific">Plectus sambesii</name>
    <dbReference type="NCBI Taxonomy" id="2011161"/>
    <lineage>
        <taxon>Eukaryota</taxon>
        <taxon>Metazoa</taxon>
        <taxon>Ecdysozoa</taxon>
        <taxon>Nematoda</taxon>
        <taxon>Chromadorea</taxon>
        <taxon>Plectida</taxon>
        <taxon>Plectina</taxon>
        <taxon>Plectoidea</taxon>
        <taxon>Plectidae</taxon>
        <taxon>Plectus</taxon>
    </lineage>
</organism>